<proteinExistence type="predicted"/>
<evidence type="ECO:0000313" key="1">
    <source>
        <dbReference type="EnsemblPlants" id="MELO3C013365.2.1"/>
    </source>
</evidence>
<dbReference type="AlphaFoldDB" id="A0A9I9D5J4"/>
<dbReference type="Gramene" id="MELO3C013365.2.1">
    <property type="protein sequence ID" value="MELO3C013365.2.1"/>
    <property type="gene ID" value="MELO3C013365.2"/>
</dbReference>
<name>A0A9I9D5J4_CUCME</name>
<protein>
    <submittedName>
        <fullName evidence="1">Uncharacterized protein</fullName>
    </submittedName>
</protein>
<organism evidence="1">
    <name type="scientific">Cucumis melo</name>
    <name type="common">Muskmelon</name>
    <dbReference type="NCBI Taxonomy" id="3656"/>
    <lineage>
        <taxon>Eukaryota</taxon>
        <taxon>Viridiplantae</taxon>
        <taxon>Streptophyta</taxon>
        <taxon>Embryophyta</taxon>
        <taxon>Tracheophyta</taxon>
        <taxon>Spermatophyta</taxon>
        <taxon>Magnoliopsida</taxon>
        <taxon>eudicotyledons</taxon>
        <taxon>Gunneridae</taxon>
        <taxon>Pentapetalae</taxon>
        <taxon>rosids</taxon>
        <taxon>fabids</taxon>
        <taxon>Cucurbitales</taxon>
        <taxon>Cucurbitaceae</taxon>
        <taxon>Benincaseae</taxon>
        <taxon>Cucumis</taxon>
    </lineage>
</organism>
<reference evidence="1" key="1">
    <citation type="submission" date="2023-03" db="UniProtKB">
        <authorList>
            <consortium name="EnsemblPlants"/>
        </authorList>
    </citation>
    <scope>IDENTIFICATION</scope>
</reference>
<accession>A0A9I9D5J4</accession>
<sequence length="49" mass="5958">MSSMARYIEMMKHLYEKKLRFHFLDRLRVIEVLRLCCFRGNQVSCSCSK</sequence>
<dbReference type="EnsemblPlants" id="MELO3C013365.2.1">
    <property type="protein sequence ID" value="MELO3C013365.2.1"/>
    <property type="gene ID" value="MELO3C013365.2"/>
</dbReference>